<keyword evidence="6" id="KW-1185">Reference proteome</keyword>
<keyword evidence="2" id="KW-0802">TPR repeat</keyword>
<dbReference type="GO" id="GO:0031416">
    <property type="term" value="C:NatB complex"/>
    <property type="evidence" value="ECO:0007669"/>
    <property type="project" value="TreeGrafter"/>
</dbReference>
<feature type="compositionally biased region" description="Low complexity" evidence="4">
    <location>
        <begin position="289"/>
        <end position="300"/>
    </location>
</feature>
<proteinExistence type="inferred from homology"/>
<dbReference type="Proteomes" id="UP000440578">
    <property type="component" value="Unassembled WGS sequence"/>
</dbReference>
<evidence type="ECO:0000256" key="3">
    <source>
        <dbReference type="ARBA" id="ARBA00029872"/>
    </source>
</evidence>
<evidence type="ECO:0000313" key="6">
    <source>
        <dbReference type="Proteomes" id="UP000440578"/>
    </source>
</evidence>
<dbReference type="GO" id="GO:0016740">
    <property type="term" value="F:transferase activity"/>
    <property type="evidence" value="ECO:0007669"/>
    <property type="project" value="UniProtKB-KW"/>
</dbReference>
<reference evidence="5 6" key="1">
    <citation type="submission" date="2019-07" db="EMBL/GenBank/DDBJ databases">
        <title>Draft genome assembly of a fouling barnacle, Amphibalanus amphitrite (Darwin, 1854): The first reference genome for Thecostraca.</title>
        <authorList>
            <person name="Kim W."/>
        </authorList>
    </citation>
    <scope>NUCLEOTIDE SEQUENCE [LARGE SCALE GENOMIC DNA]</scope>
    <source>
        <strain evidence="5">SNU_AA5</strain>
        <tissue evidence="5">Soma without cirri and trophi</tissue>
    </source>
</reference>
<dbReference type="Gene3D" id="1.25.40.1040">
    <property type="match status" value="1"/>
</dbReference>
<name>A0A6A4VE77_AMPAM</name>
<comment type="similarity">
    <text evidence="1">Belongs to the MDM20/NAA25 family.</text>
</comment>
<organism evidence="5 6">
    <name type="scientific">Amphibalanus amphitrite</name>
    <name type="common">Striped barnacle</name>
    <name type="synonym">Balanus amphitrite</name>
    <dbReference type="NCBI Taxonomy" id="1232801"/>
    <lineage>
        <taxon>Eukaryota</taxon>
        <taxon>Metazoa</taxon>
        <taxon>Ecdysozoa</taxon>
        <taxon>Arthropoda</taxon>
        <taxon>Crustacea</taxon>
        <taxon>Multicrustacea</taxon>
        <taxon>Cirripedia</taxon>
        <taxon>Thoracica</taxon>
        <taxon>Thoracicalcarea</taxon>
        <taxon>Balanomorpha</taxon>
        <taxon>Balanoidea</taxon>
        <taxon>Balanidae</taxon>
        <taxon>Amphibalaninae</taxon>
        <taxon>Amphibalanus</taxon>
    </lineage>
</organism>
<protein>
    <recommendedName>
        <fullName evidence="3">N-terminal acetyltransferase B complex subunit MDM20 homolog</fullName>
    </recommendedName>
</protein>
<dbReference type="PANTHER" id="PTHR22767">
    <property type="entry name" value="N-TERMINAL ACETYLTRANSFERASE-RELATED"/>
    <property type="match status" value="1"/>
</dbReference>
<dbReference type="SUPFAM" id="SSF48452">
    <property type="entry name" value="TPR-like"/>
    <property type="match status" value="1"/>
</dbReference>
<sequence>MSSVSERRLRPIYDSLDCGNSKKALQEADRLLKKQPNFACAKVLRALALLRLERHDESRKIVEAVVAELPTDENSLQALTICYKELHEPEKICELYEAVVKKEPTNEEFLSHLFMAYVRVLNYKKQQQTAMALYKAYPKNPYYFWAVMSVLMQASGMDADETSLMSRSVALQLAERLLLKMVSQNKLEVEAEVQLYLIVLEKQENYEGALNLLNGKLANLLRAPNLIKEKRAMYLQKLGRWKELTLFTQELIRQDPSQWSYYETHLEAMFAEIGCPAPLDNGDGACPASNENHTSSTNNEAVNSNHIDKSDEPPADGQVENSEQKAAEGLTAPAESGADGADAVGPAATARFLLQLRMAVDGRERAPLLAQLRLALALRQRRLPQPLPIDDLEEVVRFIRCYGDRPCCFSDVEPVLALVSGDQVSTLLELSHDTVELNDRGVPFSPAAMQRHLTWLQLCQHYSDSGRLGQTRLERAAELRRFHLATAHFSEGLLDTELRPNDHYLTLAVYCLYDEWRATRQTNHLLDALALLQCGMDNSPSNFYFKLAAIHIYHLLGAAGAAYTVYNTLDLKSIQLDTLSYVSSRHVAAQGQLAAAQLVFNTVLKFFNNVKDTTDCLIAAYKVGSFQQIPEFIELKRRLAHSANYLLTLTDCILLDLTSVASQHAQTLELLRYSSLCAAALSPVQWDQLRDNRDVAVLPAFSDTERRQRDAATALSWSQDLHLLRARQLTLRALVTVLRLAPPQNGDMEQVRQLAAQLAEAARPADPALLEDGTLQLSGPLPSRLPRLLRRPHLPLLSRLLETAAELVAGQTPTQAVNELLTLCERLAERPPAGAGPAELFEEAALLTETVGVAAAVWGALHSWTAPTRPTGKRGKKKKGAAPAVTESECLHNRVVNALVALAQSTSRLVEETGASLTEQSAAQQLGHLSLGATPQEGTLRDAADAVRRQLENSYRSSQRELAKVLQYKVEYLTACLL</sequence>
<comment type="caution">
    <text evidence="5">The sequence shown here is derived from an EMBL/GenBank/DDBJ whole genome shotgun (WGS) entry which is preliminary data.</text>
</comment>
<evidence type="ECO:0000256" key="1">
    <source>
        <dbReference type="ARBA" id="ARBA00006298"/>
    </source>
</evidence>
<dbReference type="Pfam" id="PF09797">
    <property type="entry name" value="NatB_MDM20"/>
    <property type="match status" value="1"/>
</dbReference>
<dbReference type="PANTHER" id="PTHR22767:SF3">
    <property type="entry name" value="N-ALPHA-ACETYLTRANSFERASE 25, NATB AUXILIARY SUBUNIT"/>
    <property type="match status" value="1"/>
</dbReference>
<dbReference type="EMBL" id="VIIS01001829">
    <property type="protein sequence ID" value="KAF0292205.1"/>
    <property type="molecule type" value="Genomic_DNA"/>
</dbReference>
<dbReference type="InterPro" id="IPR011990">
    <property type="entry name" value="TPR-like_helical_dom_sf"/>
</dbReference>
<dbReference type="InterPro" id="IPR019183">
    <property type="entry name" value="NAA25_NatB_aux_su"/>
</dbReference>
<accession>A0A6A4VE77</accession>
<dbReference type="OrthoDB" id="1874341at2759"/>
<feature type="region of interest" description="Disordered" evidence="4">
    <location>
        <begin position="284"/>
        <end position="342"/>
    </location>
</feature>
<evidence type="ECO:0000313" key="5">
    <source>
        <dbReference type="EMBL" id="KAF0292205.1"/>
    </source>
</evidence>
<evidence type="ECO:0000256" key="2">
    <source>
        <dbReference type="ARBA" id="ARBA00022803"/>
    </source>
</evidence>
<evidence type="ECO:0000256" key="4">
    <source>
        <dbReference type="SAM" id="MobiDB-lite"/>
    </source>
</evidence>
<gene>
    <name evidence="5" type="primary">Naa25</name>
    <name evidence="5" type="ORF">FJT64_009777</name>
</gene>
<dbReference type="AlphaFoldDB" id="A0A6A4VE77"/>
<keyword evidence="5" id="KW-0808">Transferase</keyword>